<keyword evidence="2" id="KW-1185">Reference proteome</keyword>
<gene>
    <name evidence="1" type="ORF">JL102_18120</name>
</gene>
<accession>A0A937K072</accession>
<protein>
    <submittedName>
        <fullName evidence="1">Uncharacterized protein</fullName>
    </submittedName>
</protein>
<dbReference type="AlphaFoldDB" id="A0A937K072"/>
<sequence length="249" mass="27102">MRFLLLVILMLFTILSNATPTKLVVRAKAKDAKFIGSSIGGALVVVRKTTTGEILAEGMTQGSTGNTSLIMKEPHERYKSLVEDNTAKFEALLDIDEPVFVTIEVTAPFNQPQSSVRASTQLWLIPGKDIDEEGVVLEISGFIVNVITPQTHESLSGGKSNISANIVMMCGCPLTNGGLWDAEKIEVKAIIKQEGELLTELPLQVKTKPNTFEQEYAFSKAGNYEIIIYAYDARTGNTGVGKVNFMVSN</sequence>
<dbReference type="Proteomes" id="UP000659388">
    <property type="component" value="Unassembled WGS sequence"/>
</dbReference>
<proteinExistence type="predicted"/>
<evidence type="ECO:0000313" key="1">
    <source>
        <dbReference type="EMBL" id="MBL3658073.1"/>
    </source>
</evidence>
<dbReference type="EMBL" id="JAESIY010000010">
    <property type="protein sequence ID" value="MBL3658073.1"/>
    <property type="molecule type" value="Genomic_DNA"/>
</dbReference>
<organism evidence="1 2">
    <name type="scientific">Fulvivirga sediminis</name>
    <dbReference type="NCBI Taxonomy" id="2803949"/>
    <lineage>
        <taxon>Bacteria</taxon>
        <taxon>Pseudomonadati</taxon>
        <taxon>Bacteroidota</taxon>
        <taxon>Cytophagia</taxon>
        <taxon>Cytophagales</taxon>
        <taxon>Fulvivirgaceae</taxon>
        <taxon>Fulvivirga</taxon>
    </lineage>
</organism>
<reference evidence="1" key="1">
    <citation type="submission" date="2021-01" db="EMBL/GenBank/DDBJ databases">
        <title>Fulvivirga kasyanovii gen. nov., sp nov., a novel member of the phylum Bacteroidetes isolated from seawater in a mussel farm.</title>
        <authorList>
            <person name="Zhao L.-H."/>
            <person name="Wang Z.-J."/>
        </authorList>
    </citation>
    <scope>NUCLEOTIDE SEQUENCE</scope>
    <source>
        <strain evidence="1">2943</strain>
    </source>
</reference>
<comment type="caution">
    <text evidence="1">The sequence shown here is derived from an EMBL/GenBank/DDBJ whole genome shotgun (WGS) entry which is preliminary data.</text>
</comment>
<name>A0A937K072_9BACT</name>
<evidence type="ECO:0000313" key="2">
    <source>
        <dbReference type="Proteomes" id="UP000659388"/>
    </source>
</evidence>